<feature type="compositionally biased region" description="Basic and acidic residues" evidence="8">
    <location>
        <begin position="1743"/>
        <end position="1774"/>
    </location>
</feature>
<feature type="region of interest" description="Disordered" evidence="8">
    <location>
        <begin position="726"/>
        <end position="802"/>
    </location>
</feature>
<evidence type="ECO:0000256" key="2">
    <source>
        <dbReference type="ARBA" id="ARBA00022490"/>
    </source>
</evidence>
<gene>
    <name evidence="10" type="ORF">Cfor_04498</name>
</gene>
<dbReference type="InterPro" id="IPR025954">
    <property type="entry name" value="DBC1/CARP1_inactive_NUDIX"/>
</dbReference>
<accession>A0A6L2Q774</accession>
<comment type="subcellular location">
    <subcellularLocation>
        <location evidence="1">Cytoplasm</location>
    </subcellularLocation>
</comment>
<dbReference type="PROSITE" id="PS50800">
    <property type="entry name" value="SAP"/>
    <property type="match status" value="1"/>
</dbReference>
<dbReference type="GO" id="GO:0006355">
    <property type="term" value="P:regulation of DNA-templated transcription"/>
    <property type="evidence" value="ECO:0007669"/>
    <property type="project" value="InterPro"/>
</dbReference>
<dbReference type="EMBL" id="BLKM01002298">
    <property type="protein sequence ID" value="GFG40576.1"/>
    <property type="molecule type" value="Genomic_DNA"/>
</dbReference>
<evidence type="ECO:0000256" key="5">
    <source>
        <dbReference type="ARBA" id="ARBA00023159"/>
    </source>
</evidence>
<feature type="region of interest" description="Disordered" evidence="8">
    <location>
        <begin position="599"/>
        <end position="651"/>
    </location>
</feature>
<proteinExistence type="predicted"/>
<feature type="compositionally biased region" description="Basic and acidic residues" evidence="8">
    <location>
        <begin position="255"/>
        <end position="268"/>
    </location>
</feature>
<feature type="region of interest" description="Disordered" evidence="8">
    <location>
        <begin position="2151"/>
        <end position="2176"/>
    </location>
</feature>
<dbReference type="InterPro" id="IPR025223">
    <property type="entry name" value="S1-like_RNA-bd_dom"/>
</dbReference>
<evidence type="ECO:0000256" key="8">
    <source>
        <dbReference type="SAM" id="MobiDB-lite"/>
    </source>
</evidence>
<dbReference type="SUPFAM" id="SSF68906">
    <property type="entry name" value="SAP domain"/>
    <property type="match status" value="1"/>
</dbReference>
<organism evidence="10 11">
    <name type="scientific">Coptotermes formosanus</name>
    <name type="common">Formosan subterranean termite</name>
    <dbReference type="NCBI Taxonomy" id="36987"/>
    <lineage>
        <taxon>Eukaryota</taxon>
        <taxon>Metazoa</taxon>
        <taxon>Ecdysozoa</taxon>
        <taxon>Arthropoda</taxon>
        <taxon>Hexapoda</taxon>
        <taxon>Insecta</taxon>
        <taxon>Pterygota</taxon>
        <taxon>Neoptera</taxon>
        <taxon>Polyneoptera</taxon>
        <taxon>Dictyoptera</taxon>
        <taxon>Blattodea</taxon>
        <taxon>Blattoidea</taxon>
        <taxon>Termitoidae</taxon>
        <taxon>Rhinotermitidae</taxon>
        <taxon>Coptotermes</taxon>
    </lineage>
</organism>
<evidence type="ECO:0000256" key="7">
    <source>
        <dbReference type="SAM" id="Coils"/>
    </source>
</evidence>
<keyword evidence="4 7" id="KW-0175">Coiled coil</keyword>
<feature type="compositionally biased region" description="Low complexity" evidence="8">
    <location>
        <begin position="1470"/>
        <end position="1479"/>
    </location>
</feature>
<feature type="region of interest" description="Disordered" evidence="8">
    <location>
        <begin position="887"/>
        <end position="912"/>
    </location>
</feature>
<feature type="coiled-coil region" evidence="7">
    <location>
        <begin position="2099"/>
        <end position="2133"/>
    </location>
</feature>
<evidence type="ECO:0000313" key="11">
    <source>
        <dbReference type="Proteomes" id="UP000502823"/>
    </source>
</evidence>
<feature type="domain" description="SAP" evidence="9">
    <location>
        <begin position="562"/>
        <end position="596"/>
    </location>
</feature>
<dbReference type="Proteomes" id="UP000502823">
    <property type="component" value="Unassembled WGS sequence"/>
</dbReference>
<dbReference type="Pfam" id="PF19256">
    <property type="entry name" value="LAIKA"/>
    <property type="match status" value="1"/>
</dbReference>
<feature type="compositionally biased region" description="Polar residues" evidence="8">
    <location>
        <begin position="1487"/>
        <end position="1497"/>
    </location>
</feature>
<evidence type="ECO:0000256" key="3">
    <source>
        <dbReference type="ARBA" id="ARBA00022553"/>
    </source>
</evidence>
<keyword evidence="2" id="KW-0963">Cytoplasm</keyword>
<name>A0A6L2Q774_COPFO</name>
<feature type="compositionally biased region" description="Acidic residues" evidence="8">
    <location>
        <begin position="792"/>
        <end position="802"/>
    </location>
</feature>
<feature type="region of interest" description="Disordered" evidence="8">
    <location>
        <begin position="1723"/>
        <end position="1798"/>
    </location>
</feature>
<dbReference type="SMART" id="SM00513">
    <property type="entry name" value="SAP"/>
    <property type="match status" value="1"/>
</dbReference>
<feature type="compositionally biased region" description="Low complexity" evidence="8">
    <location>
        <begin position="1732"/>
        <end position="1741"/>
    </location>
</feature>
<dbReference type="InterPro" id="IPR011992">
    <property type="entry name" value="EF-hand-dom_pair"/>
</dbReference>
<evidence type="ECO:0000256" key="4">
    <source>
        <dbReference type="ARBA" id="ARBA00023054"/>
    </source>
</evidence>
<keyword evidence="3" id="KW-0597">Phosphoprotein</keyword>
<dbReference type="OrthoDB" id="10046062at2759"/>
<dbReference type="GO" id="GO:0005634">
    <property type="term" value="C:nucleus"/>
    <property type="evidence" value="ECO:0007669"/>
    <property type="project" value="TreeGrafter"/>
</dbReference>
<feature type="compositionally biased region" description="Basic and acidic residues" evidence="8">
    <location>
        <begin position="231"/>
        <end position="242"/>
    </location>
</feature>
<feature type="compositionally biased region" description="Basic and acidic residues" evidence="8">
    <location>
        <begin position="1618"/>
        <end position="1636"/>
    </location>
</feature>
<dbReference type="Pfam" id="PF02037">
    <property type="entry name" value="SAP"/>
    <property type="match status" value="1"/>
</dbReference>
<feature type="region of interest" description="Disordered" evidence="8">
    <location>
        <begin position="1970"/>
        <end position="2022"/>
    </location>
</feature>
<feature type="compositionally biased region" description="Basic and acidic residues" evidence="8">
    <location>
        <begin position="949"/>
        <end position="960"/>
    </location>
</feature>
<dbReference type="PANTHER" id="PTHR14304:SF11">
    <property type="entry name" value="SAP DOMAIN-CONTAINING PROTEIN"/>
    <property type="match status" value="1"/>
</dbReference>
<feature type="region of interest" description="Disordered" evidence="8">
    <location>
        <begin position="1470"/>
        <end position="1497"/>
    </location>
</feature>
<keyword evidence="11" id="KW-1185">Reference proteome</keyword>
<feature type="region of interest" description="Disordered" evidence="8">
    <location>
        <begin position="939"/>
        <end position="960"/>
    </location>
</feature>
<dbReference type="Pfam" id="PF14444">
    <property type="entry name" value="S1-like"/>
    <property type="match status" value="1"/>
</dbReference>
<feature type="region of interest" description="Disordered" evidence="8">
    <location>
        <begin position="1591"/>
        <end position="1642"/>
    </location>
</feature>
<keyword evidence="6" id="KW-0131">Cell cycle</keyword>
<dbReference type="InterPro" id="IPR045353">
    <property type="entry name" value="LAIKA"/>
</dbReference>
<evidence type="ECO:0000259" key="9">
    <source>
        <dbReference type="PROSITE" id="PS50800"/>
    </source>
</evidence>
<reference evidence="11" key="1">
    <citation type="submission" date="2020-01" db="EMBL/GenBank/DDBJ databases">
        <title>Draft genome sequence of the Termite Coptotermes fromosanus.</title>
        <authorList>
            <person name="Itakura S."/>
            <person name="Yosikawa Y."/>
            <person name="Umezawa K."/>
        </authorList>
    </citation>
    <scope>NUCLEOTIDE SEQUENCE [LARGE SCALE GENOMIC DNA]</scope>
</reference>
<dbReference type="InterPro" id="IPR003034">
    <property type="entry name" value="SAP_dom"/>
</dbReference>
<dbReference type="PANTHER" id="PTHR14304">
    <property type="entry name" value="CELL DIVISION CYCLE AND APOPTOSIS REGULATOR PROTEIN"/>
    <property type="match status" value="1"/>
</dbReference>
<dbReference type="SUPFAM" id="SSF47473">
    <property type="entry name" value="EF-hand"/>
    <property type="match status" value="1"/>
</dbReference>
<feature type="region of interest" description="Disordered" evidence="8">
    <location>
        <begin position="1814"/>
        <end position="1834"/>
    </location>
</feature>
<dbReference type="SMART" id="SM01122">
    <property type="entry name" value="DBC1"/>
    <property type="match status" value="1"/>
</dbReference>
<evidence type="ECO:0000256" key="1">
    <source>
        <dbReference type="ARBA" id="ARBA00004496"/>
    </source>
</evidence>
<protein>
    <recommendedName>
        <fullName evidence="9">SAP domain-containing protein</fullName>
    </recommendedName>
</protein>
<keyword evidence="5" id="KW-0010">Activator</keyword>
<dbReference type="Gene3D" id="1.10.720.30">
    <property type="entry name" value="SAP domain"/>
    <property type="match status" value="1"/>
</dbReference>
<feature type="compositionally biased region" description="Polar residues" evidence="8">
    <location>
        <begin position="1591"/>
        <end position="1606"/>
    </location>
</feature>
<feature type="region of interest" description="Disordered" evidence="8">
    <location>
        <begin position="200"/>
        <end position="286"/>
    </location>
</feature>
<dbReference type="Pfam" id="PF14443">
    <property type="entry name" value="DBC1"/>
    <property type="match status" value="1"/>
</dbReference>
<comment type="caution">
    <text evidence="10">The sequence shown here is derived from an EMBL/GenBank/DDBJ whole genome shotgun (WGS) entry which is preliminary data.</text>
</comment>
<feature type="compositionally biased region" description="Polar residues" evidence="8">
    <location>
        <begin position="1775"/>
        <end position="1798"/>
    </location>
</feature>
<dbReference type="InterPro" id="IPR036361">
    <property type="entry name" value="SAP_dom_sf"/>
</dbReference>
<feature type="compositionally biased region" description="Basic and acidic residues" evidence="8">
    <location>
        <begin position="726"/>
        <end position="791"/>
    </location>
</feature>
<sequence>MATGVTQQQQQLQTQMMGQTTMVANPTMVQYQQPQQVFQAPMGMQQAGMTMTSMTGTMGAASVAMPTALGGTQMFPQVATVSYPTPRALNPAAFQTAATVAAVPPVPPATPTPSPKQRVFTGTVTKVHDNFGFVDEDVFFQTSCCVKGSNPVVGDRVLVEASYNPNMPFKWNATRIQVLPMTGAATARAQTGLTKGFSATTQNSYNAVPPPDENSGNNFGRSSRKPSVGSGRRDRSKERSRDAEEDETERKKRREERAREREEKEKRSPSVRRRSKSPRPAPRRRARIVPRYMVQIPKIALDMPEADVLELRRRYSNMYIPSDFFSTNFRWVDAFPPHNPFTLEQPCSFHVMNKEVMLMSMPTMEEIFRKCCALAEDKESKDSSDDARDFVHPTRLVNFLVGLRGKNETMAVGGPWSPSLDGPNPDKDPSVLIKTAIRTCQALTGIDLSHCTQWYRFLEIYYRRGESTHKGRVVPARVETVVLFLPDVWSCVPTRLEWDGLHVNYKRQLERKLKADQDGADGANADEKAQPPYAKPSFCISFCEESTSEIKKEPTHFSELDPKGMKVNELRQELEARTLSPKGLKSQLIARLTKAIKTEAEKAEEEEGKKGDDTDSQPKQELEDKDDEKKRKEEEEKKKQDERERIAREKRYTLPEAPHIVVHPSRTAKSGKFDCTVMSLSLLLDYRPEDTKEHSFEVSLFAELFNEMLMRDFGFRIYRALNDAPERAKEDEKDRKKERDKKDEKDKKDRKDDKKNGKKEDKDDKREDKDRREDSKSKSDEKEKDKEKNEDKDDDDDEEDDDEVCLVDRKRDKDKDKKKKERVKLYTEDPHLLLAFVYFDQSHCGYIFDKDIEELLYTLGLNLSRAQVRKLVQKVVTRDSLHYRKLTDKPRVKEEDSKDSDRVKDVTRERVKEKDPAAGEALAALAFGNKRLLPVFSAGGCPPSKRARKDTGEPSKDKPAIPDGFVLYKGGLLDVEKLMGQLKRSEKARTDTEQKMLVLKEELSGLQETSTKSANTVKELSLQLRDYQEKLQATDQMLAEVKMNAETYFITLREIQEKIAPVLNPGDIQVAQMKEEISEVLVKHEGQHESRWGDKVDHQDDKNVEIKTHALRFFYAQLTKSALAHARYGISCVTETKSTEYSQSTCSNLCNITVVVRIGMGTFMNITADLSVIDIDPILCGFVLNQQIVIESVVLSCVAGKEAHEYTTAPAARPKQHARYYHSMENGPFSTITQGETKVLAKRATPYTRGQATLFGFKRRSASAVPAAVTTTSTPVLDNATSLGGNRTGSWESLNSISPIPSGRSTPRLSRLKKDADGNLIRTNRFGFRGPAAASITNKVSDFNYNNNPAVMSSCNTSSHYNQENQNVLNIEKQRNKGGGKIVTPVTPGVKHPVQSVTGCSDGNKPKQQHSLIPQLEHGKASRFTLQTSLLPRPQYPIRLMSVDSEKATKGAKTAANNSTRKVSYHVFGGEESSSKEGSLNGDSGIGSHQSGAACNGETDTLQGIEQLDSSPTFGVRRNRKPRTLEVVVNGQYFDVRDLKDDDSSAADEQNVITEISLISIPSSKPTGGAVRTIRNTGMVQQRAMQYQRQIMSDNKRQQSSSTASSEEFRDDEGLGGEEEKVFRDRSHSEKTESAKDLITPCSIEEQEDWGHGEAMAEDYSISSDDGHRVHCTSSPESLNLNVATTAAFLEAAKQPQPVMLTIEDPLFAAIAAAASPTMIEDETSPVDSLFSSSTATSTTSEIMEKDQSPSHSLRKDDSKKPQDPDKDSRERSAQHSGNMLSPDSPGTPTNASTSLSLSVSEGRDFLIDDEIADQPGLTFDDGGNTTGAGHVGSSDMVTSSGGCTSQLLSITENAVTIVDSTSKPVSKRRVASSVDGSPVRTRRVSRTGSVDTLSPCESIESDDLMLDYERSEGSLFDCTAESRLDNSNGVLHQLDEGTLMSELDTQSDNILRQEWSSLLGTHVKEKGLVSGRPATKVLRSRPGSTPDSPRSLDPKAHVTGSPLRPPRQATPGSEAEDTSLRLDRGTYQYMYQDIVSIKTMLLKLKRVLQEVCQCKRAETLNPFDGTLKNGLFFTLASSEMVGGGDAESGVGHSPQEEVADLQRQVVFLQQQLEEKERTIQLLQLQMTKYTNSNTATNAAAREACNAATQTERIRPVSAGPSLLQSLPSENMGPLV</sequence>
<feature type="non-terminal residue" evidence="10">
    <location>
        <position position="2176"/>
    </location>
</feature>
<feature type="compositionally biased region" description="Basic residues" evidence="8">
    <location>
        <begin position="269"/>
        <end position="286"/>
    </location>
</feature>
<dbReference type="GO" id="GO:0005737">
    <property type="term" value="C:cytoplasm"/>
    <property type="evidence" value="ECO:0007669"/>
    <property type="project" value="UniProtKB-SubCell"/>
</dbReference>
<dbReference type="InParanoid" id="A0A6L2Q774"/>
<evidence type="ECO:0000313" key="10">
    <source>
        <dbReference type="EMBL" id="GFG40576.1"/>
    </source>
</evidence>
<dbReference type="InterPro" id="IPR025224">
    <property type="entry name" value="CCAR1/CCAR2"/>
</dbReference>
<evidence type="ECO:0000256" key="6">
    <source>
        <dbReference type="ARBA" id="ARBA00023306"/>
    </source>
</evidence>
<feature type="coiled-coil region" evidence="7">
    <location>
        <begin position="975"/>
        <end position="1044"/>
    </location>
</feature>